<gene>
    <name evidence="1" type="ORF">K0O23_03860</name>
</gene>
<dbReference type="EMBL" id="JAHYXK010000002">
    <property type="protein sequence ID" value="MBW7466190.1"/>
    <property type="molecule type" value="Genomic_DNA"/>
</dbReference>
<name>A0ABS7CQT0_9BACT</name>
<accession>A0ABS7CQT0</accession>
<reference evidence="1 2" key="1">
    <citation type="journal article" date="2016" name="Int. J. Syst. Evol. Microbiol.">
        <title>Pontibacter aydingkolensis sp. nov., isolated from soil of a salt lake.</title>
        <authorList>
            <person name="Osman G."/>
            <person name="Zhang T."/>
            <person name="Lou K."/>
            <person name="Gao Y."/>
            <person name="Chang W."/>
            <person name="Lin Q."/>
            <person name="Yang H.M."/>
            <person name="Huo X.D."/>
            <person name="Wang N."/>
        </authorList>
    </citation>
    <scope>NUCLEOTIDE SEQUENCE [LARGE SCALE GENOMIC DNA]</scope>
    <source>
        <strain evidence="1 2">KACC 19255</strain>
    </source>
</reference>
<comment type="caution">
    <text evidence="1">The sequence shown here is derived from an EMBL/GenBank/DDBJ whole genome shotgun (WGS) entry which is preliminary data.</text>
</comment>
<evidence type="ECO:0000313" key="1">
    <source>
        <dbReference type="EMBL" id="MBW7466190.1"/>
    </source>
</evidence>
<protein>
    <recommendedName>
        <fullName evidence="3">Phage protein, HK97 gp10 family</fullName>
    </recommendedName>
</protein>
<dbReference type="RefSeq" id="WP_219876069.1">
    <property type="nucleotide sequence ID" value="NZ_JAHYXK010000002.1"/>
</dbReference>
<proteinExistence type="predicted"/>
<evidence type="ECO:0008006" key="3">
    <source>
        <dbReference type="Google" id="ProtNLM"/>
    </source>
</evidence>
<evidence type="ECO:0000313" key="2">
    <source>
        <dbReference type="Proteomes" id="UP000813018"/>
    </source>
</evidence>
<sequence length="137" mass="16169">MIGLTQNGDFDFDKILSQLSGEFKREVTTKVAQHSLLFFKVQFQKQGTDKDGFVKWKERKLKVNRKMLVETGYLRDSMKITSQRFERVKIAITAPYAEYHQNGTDTLPQREMVYESNKLNKQVESIIKKELDKIFKR</sequence>
<dbReference type="Proteomes" id="UP000813018">
    <property type="component" value="Unassembled WGS sequence"/>
</dbReference>
<keyword evidence="2" id="KW-1185">Reference proteome</keyword>
<organism evidence="1 2">
    <name type="scientific">Pontibacter aydingkolensis</name>
    <dbReference type="NCBI Taxonomy" id="1911536"/>
    <lineage>
        <taxon>Bacteria</taxon>
        <taxon>Pseudomonadati</taxon>
        <taxon>Bacteroidota</taxon>
        <taxon>Cytophagia</taxon>
        <taxon>Cytophagales</taxon>
        <taxon>Hymenobacteraceae</taxon>
        <taxon>Pontibacter</taxon>
    </lineage>
</organism>